<dbReference type="Gene3D" id="3.30.70.80">
    <property type="entry name" value="Peptidase S8 propeptide/proteinase inhibitor I9"/>
    <property type="match status" value="1"/>
</dbReference>
<evidence type="ECO:0000256" key="3">
    <source>
        <dbReference type="ARBA" id="ARBA00022801"/>
    </source>
</evidence>
<proteinExistence type="inferred from homology"/>
<feature type="active site" description="Charge relay system" evidence="5">
    <location>
        <position position="407"/>
    </location>
</feature>
<evidence type="ECO:0000256" key="2">
    <source>
        <dbReference type="ARBA" id="ARBA00022670"/>
    </source>
</evidence>
<dbReference type="InterPro" id="IPR010259">
    <property type="entry name" value="S8pro/Inhibitor_I9"/>
</dbReference>
<feature type="region of interest" description="Disordered" evidence="7">
    <location>
        <begin position="106"/>
        <end position="177"/>
    </location>
</feature>
<sequence>MENGQVIPGQFIVILKSDAALKASATGNLTNATYKAVTQKRQQLLTNVGISKSDVLQELDGHVNGFAAKLSDAQVKRLQRDPNVAYVEKDRTINLIPDRITKVWERKSLPTPAPSPPSETAPSPALVETNPAPAPVPTEPAPAPEPEPIPEPAPAPTPAPEPEPTPAPAPTPEPEPIVNPVPAYAKVIPLEGELISWNIDRTGYGDGTGKTVWIIDSGIDTDHPDLNIDLARSKSFIYGVYSVEDGFGHGTIVAGIVAAKNNGSGVLGVASGATVVALRVFDNAGKGSLSRALQAVNHVIKNAAPGDVVNMSLGSGISLSLDNAVTTAAAKGILFSIAAGNAPVDCIDSSPARVDADGVYTVSASDKYDKLWVSSSYGLAVDFAAPGVGLTSTTKGGGIGHGHTGTSYAAPHVAGILLVRGKVFSRGTVSDDKDSKPDPLASME</sequence>
<dbReference type="PANTHER" id="PTHR43806:SF11">
    <property type="entry name" value="CEREVISIN-RELATED"/>
    <property type="match status" value="1"/>
</dbReference>
<feature type="active site" description="Charge relay system" evidence="5">
    <location>
        <position position="249"/>
    </location>
</feature>
<dbReference type="GO" id="GO:0006508">
    <property type="term" value="P:proteolysis"/>
    <property type="evidence" value="ECO:0007669"/>
    <property type="project" value="UniProtKB-KW"/>
</dbReference>
<dbReference type="SUPFAM" id="SSF52743">
    <property type="entry name" value="Subtilisin-like"/>
    <property type="match status" value="1"/>
</dbReference>
<dbReference type="PROSITE" id="PS00138">
    <property type="entry name" value="SUBTILASE_SER"/>
    <property type="match status" value="1"/>
</dbReference>
<dbReference type="InterPro" id="IPR050131">
    <property type="entry name" value="Peptidase_S8_subtilisin-like"/>
</dbReference>
<dbReference type="PROSITE" id="PS00136">
    <property type="entry name" value="SUBTILASE_ASP"/>
    <property type="match status" value="1"/>
</dbReference>
<dbReference type="InterPro" id="IPR022398">
    <property type="entry name" value="Peptidase_S8_His-AS"/>
</dbReference>
<dbReference type="PANTHER" id="PTHR43806">
    <property type="entry name" value="PEPTIDASE S8"/>
    <property type="match status" value="1"/>
</dbReference>
<dbReference type="GO" id="GO:0004252">
    <property type="term" value="F:serine-type endopeptidase activity"/>
    <property type="evidence" value="ECO:0007669"/>
    <property type="project" value="UniProtKB-UniRule"/>
</dbReference>
<evidence type="ECO:0000256" key="6">
    <source>
        <dbReference type="RuleBase" id="RU003355"/>
    </source>
</evidence>
<dbReference type="Gene3D" id="3.40.50.200">
    <property type="entry name" value="Peptidase S8/S53 domain"/>
    <property type="match status" value="1"/>
</dbReference>
<dbReference type="Proteomes" id="UP000251692">
    <property type="component" value="Unassembled WGS sequence"/>
</dbReference>
<name>A0A364RGS3_9BACT</name>
<dbReference type="EMBL" id="QMDV01000002">
    <property type="protein sequence ID" value="RAU83474.1"/>
    <property type="molecule type" value="Genomic_DNA"/>
</dbReference>
<evidence type="ECO:0000259" key="9">
    <source>
        <dbReference type="Pfam" id="PF05922"/>
    </source>
</evidence>
<feature type="compositionally biased region" description="Low complexity" evidence="7">
    <location>
        <begin position="120"/>
        <end position="131"/>
    </location>
</feature>
<evidence type="ECO:0000259" key="8">
    <source>
        <dbReference type="Pfam" id="PF00082"/>
    </source>
</evidence>
<evidence type="ECO:0000256" key="4">
    <source>
        <dbReference type="ARBA" id="ARBA00022825"/>
    </source>
</evidence>
<evidence type="ECO:0000256" key="1">
    <source>
        <dbReference type="ARBA" id="ARBA00011073"/>
    </source>
</evidence>
<dbReference type="InterPro" id="IPR023827">
    <property type="entry name" value="Peptidase_S8_Asp-AS"/>
</dbReference>
<reference evidence="10 11" key="2">
    <citation type="submission" date="2018-07" db="EMBL/GenBank/DDBJ databases">
        <title>Pontibacter sp. 2b14 genomic sequence and assembly.</title>
        <authorList>
            <person name="Du Z.-J."/>
        </authorList>
    </citation>
    <scope>NUCLEOTIDE SEQUENCE [LARGE SCALE GENOMIC DNA]</scope>
    <source>
        <strain evidence="10 11">2b14</strain>
    </source>
</reference>
<comment type="similarity">
    <text evidence="1 5 6">Belongs to the peptidase S8 family.</text>
</comment>
<dbReference type="GO" id="GO:0005615">
    <property type="term" value="C:extracellular space"/>
    <property type="evidence" value="ECO:0007669"/>
    <property type="project" value="TreeGrafter"/>
</dbReference>
<dbReference type="Pfam" id="PF05922">
    <property type="entry name" value="Inhibitor_I9"/>
    <property type="match status" value="1"/>
</dbReference>
<feature type="domain" description="Peptidase S8/S53" evidence="8">
    <location>
        <begin position="207"/>
        <end position="417"/>
    </location>
</feature>
<dbReference type="InterPro" id="IPR000209">
    <property type="entry name" value="Peptidase_S8/S53_dom"/>
</dbReference>
<feature type="compositionally biased region" description="Pro residues" evidence="7">
    <location>
        <begin position="132"/>
        <end position="177"/>
    </location>
</feature>
<organism evidence="10 11">
    <name type="scientific">Pontibacter arcticus</name>
    <dbReference type="NCBI Taxonomy" id="2080288"/>
    <lineage>
        <taxon>Bacteria</taxon>
        <taxon>Pseudomonadati</taxon>
        <taxon>Bacteroidota</taxon>
        <taxon>Cytophagia</taxon>
        <taxon>Cytophagales</taxon>
        <taxon>Hymenobacteraceae</taxon>
        <taxon>Pontibacter</taxon>
    </lineage>
</organism>
<dbReference type="Pfam" id="PF00082">
    <property type="entry name" value="Peptidase_S8"/>
    <property type="match status" value="1"/>
</dbReference>
<dbReference type="PRINTS" id="PR00723">
    <property type="entry name" value="SUBTILISIN"/>
</dbReference>
<evidence type="ECO:0000256" key="7">
    <source>
        <dbReference type="SAM" id="MobiDB-lite"/>
    </source>
</evidence>
<dbReference type="InterPro" id="IPR036852">
    <property type="entry name" value="Peptidase_S8/S53_dom_sf"/>
</dbReference>
<dbReference type="InterPro" id="IPR023828">
    <property type="entry name" value="Peptidase_S8_Ser-AS"/>
</dbReference>
<evidence type="ECO:0000313" key="10">
    <source>
        <dbReference type="EMBL" id="RAU83474.1"/>
    </source>
</evidence>
<dbReference type="OrthoDB" id="9798386at2"/>
<dbReference type="InterPro" id="IPR015500">
    <property type="entry name" value="Peptidase_S8_subtilisin-rel"/>
</dbReference>
<feature type="domain" description="Inhibitor I9" evidence="9">
    <location>
        <begin position="11"/>
        <end position="94"/>
    </location>
</feature>
<reference evidence="10 11" key="1">
    <citation type="submission" date="2018-06" db="EMBL/GenBank/DDBJ databases">
        <authorList>
            <person name="Liu Z.-W."/>
        </authorList>
    </citation>
    <scope>NUCLEOTIDE SEQUENCE [LARGE SCALE GENOMIC DNA]</scope>
    <source>
        <strain evidence="10 11">2b14</strain>
    </source>
</reference>
<protein>
    <submittedName>
        <fullName evidence="10">Aqualysin 1</fullName>
    </submittedName>
</protein>
<dbReference type="PROSITE" id="PS00137">
    <property type="entry name" value="SUBTILASE_HIS"/>
    <property type="match status" value="1"/>
</dbReference>
<keyword evidence="2 5" id="KW-0645">Protease</keyword>
<dbReference type="SUPFAM" id="SSF54897">
    <property type="entry name" value="Protease propeptides/inhibitors"/>
    <property type="match status" value="1"/>
</dbReference>
<accession>A0A364RGS3</accession>
<keyword evidence="4 5" id="KW-0720">Serine protease</keyword>
<gene>
    <name evidence="10" type="ORF">DP923_07745</name>
</gene>
<evidence type="ECO:0000313" key="11">
    <source>
        <dbReference type="Proteomes" id="UP000251692"/>
    </source>
</evidence>
<evidence type="ECO:0000256" key="5">
    <source>
        <dbReference type="PROSITE-ProRule" id="PRU01240"/>
    </source>
</evidence>
<dbReference type="InterPro" id="IPR037045">
    <property type="entry name" value="S8pro/Inhibitor_I9_sf"/>
</dbReference>
<keyword evidence="11" id="KW-1185">Reference proteome</keyword>
<keyword evidence="3 5" id="KW-0378">Hydrolase</keyword>
<dbReference type="PROSITE" id="PS51892">
    <property type="entry name" value="SUBTILASE"/>
    <property type="match status" value="1"/>
</dbReference>
<dbReference type="AlphaFoldDB" id="A0A364RGS3"/>
<feature type="active site" description="Charge relay system" evidence="5">
    <location>
        <position position="216"/>
    </location>
</feature>
<comment type="caution">
    <text evidence="10">The sequence shown here is derived from an EMBL/GenBank/DDBJ whole genome shotgun (WGS) entry which is preliminary data.</text>
</comment>